<sequence>MAPTDLTDRASKSKSQYRFTITSAVVKKGRPTVLKYSWTYDPKRSYEDDRFAVAVYNLATKEQTFLDYHVYTHDHGKGNTGTWTVDISSLKDKLGKYLLLFVLIDFDDYVVVAAKGKPFHVRKGDF</sequence>
<dbReference type="OrthoDB" id="3287983at2759"/>
<dbReference type="AlphaFoldDB" id="A0A0C3MIE7"/>
<dbReference type="Proteomes" id="UP000054248">
    <property type="component" value="Unassembled WGS sequence"/>
</dbReference>
<name>A0A0C3MIE7_9AGAM</name>
<evidence type="ECO:0000313" key="2">
    <source>
        <dbReference type="Proteomes" id="UP000054248"/>
    </source>
</evidence>
<dbReference type="HOGENOM" id="CLU_130037_1_0_1"/>
<organism evidence="1 2">
    <name type="scientific">Tulasnella calospora MUT 4182</name>
    <dbReference type="NCBI Taxonomy" id="1051891"/>
    <lineage>
        <taxon>Eukaryota</taxon>
        <taxon>Fungi</taxon>
        <taxon>Dikarya</taxon>
        <taxon>Basidiomycota</taxon>
        <taxon>Agaricomycotina</taxon>
        <taxon>Agaricomycetes</taxon>
        <taxon>Cantharellales</taxon>
        <taxon>Tulasnellaceae</taxon>
        <taxon>Tulasnella</taxon>
    </lineage>
</organism>
<protein>
    <submittedName>
        <fullName evidence="1">Uncharacterized protein</fullName>
    </submittedName>
</protein>
<keyword evidence="2" id="KW-1185">Reference proteome</keyword>
<reference evidence="2" key="2">
    <citation type="submission" date="2015-01" db="EMBL/GenBank/DDBJ databases">
        <title>Evolutionary Origins and Diversification of the Mycorrhizal Mutualists.</title>
        <authorList>
            <consortium name="DOE Joint Genome Institute"/>
            <consortium name="Mycorrhizal Genomics Consortium"/>
            <person name="Kohler A."/>
            <person name="Kuo A."/>
            <person name="Nagy L.G."/>
            <person name="Floudas D."/>
            <person name="Copeland A."/>
            <person name="Barry K.W."/>
            <person name="Cichocki N."/>
            <person name="Veneault-Fourrey C."/>
            <person name="LaButti K."/>
            <person name="Lindquist E.A."/>
            <person name="Lipzen A."/>
            <person name="Lundell T."/>
            <person name="Morin E."/>
            <person name="Murat C."/>
            <person name="Riley R."/>
            <person name="Ohm R."/>
            <person name="Sun H."/>
            <person name="Tunlid A."/>
            <person name="Henrissat B."/>
            <person name="Grigoriev I.V."/>
            <person name="Hibbett D.S."/>
            <person name="Martin F."/>
        </authorList>
    </citation>
    <scope>NUCLEOTIDE SEQUENCE [LARGE SCALE GENOMIC DNA]</scope>
    <source>
        <strain evidence="2">MUT 4182</strain>
    </source>
</reference>
<proteinExistence type="predicted"/>
<gene>
    <name evidence="1" type="ORF">M407DRAFT_17707</name>
</gene>
<reference evidence="1 2" key="1">
    <citation type="submission" date="2014-04" db="EMBL/GenBank/DDBJ databases">
        <authorList>
            <consortium name="DOE Joint Genome Institute"/>
            <person name="Kuo A."/>
            <person name="Girlanda M."/>
            <person name="Perotto S."/>
            <person name="Kohler A."/>
            <person name="Nagy L.G."/>
            <person name="Floudas D."/>
            <person name="Copeland A."/>
            <person name="Barry K.W."/>
            <person name="Cichocki N."/>
            <person name="Veneault-Fourrey C."/>
            <person name="LaButti K."/>
            <person name="Lindquist E.A."/>
            <person name="Lipzen A."/>
            <person name="Lundell T."/>
            <person name="Morin E."/>
            <person name="Murat C."/>
            <person name="Sun H."/>
            <person name="Tunlid A."/>
            <person name="Henrissat B."/>
            <person name="Grigoriev I.V."/>
            <person name="Hibbett D.S."/>
            <person name="Martin F."/>
            <person name="Nordberg H.P."/>
            <person name="Cantor M.N."/>
            <person name="Hua S.X."/>
        </authorList>
    </citation>
    <scope>NUCLEOTIDE SEQUENCE [LARGE SCALE GENOMIC DNA]</scope>
    <source>
        <strain evidence="1 2">MUT 4182</strain>
    </source>
</reference>
<accession>A0A0C3MIE7</accession>
<evidence type="ECO:0000313" key="1">
    <source>
        <dbReference type="EMBL" id="KIO33447.1"/>
    </source>
</evidence>
<dbReference type="EMBL" id="KN822948">
    <property type="protein sequence ID" value="KIO33447.1"/>
    <property type="molecule type" value="Genomic_DNA"/>
</dbReference>